<dbReference type="OrthoDB" id="9804442at2"/>
<gene>
    <name evidence="6" type="ORF">FVP60_11190</name>
</gene>
<reference evidence="6 7" key="1">
    <citation type="submission" date="2019-08" db="EMBL/GenBank/DDBJ databases">
        <authorList>
            <person name="Dong K."/>
        </authorList>
    </citation>
    <scope>NUCLEOTIDE SEQUENCE [LARGE SCALE GENOMIC DNA]</scope>
    <source>
        <strain evidence="6 7">M4-8</strain>
    </source>
</reference>
<proteinExistence type="inferred from homology"/>
<comment type="similarity">
    <text evidence="2 4">Belongs to the Nudix hydrolase family.</text>
</comment>
<dbReference type="PANTHER" id="PTHR43046:SF16">
    <property type="entry name" value="ADP-RIBOSE PYROPHOSPHATASE YJHB-RELATED"/>
    <property type="match status" value="1"/>
</dbReference>
<comment type="cofactor">
    <cofactor evidence="1">
        <name>Mg(2+)</name>
        <dbReference type="ChEBI" id="CHEBI:18420"/>
    </cofactor>
</comment>
<dbReference type="RefSeq" id="WP_147826372.1">
    <property type="nucleotide sequence ID" value="NZ_BAAARG010000001.1"/>
</dbReference>
<accession>A0A5C8HKC4</accession>
<dbReference type="InterPro" id="IPR015797">
    <property type="entry name" value="NUDIX_hydrolase-like_dom_sf"/>
</dbReference>
<evidence type="ECO:0000313" key="7">
    <source>
        <dbReference type="Proteomes" id="UP000321196"/>
    </source>
</evidence>
<dbReference type="PANTHER" id="PTHR43046">
    <property type="entry name" value="GDP-MANNOSE MANNOSYL HYDROLASE"/>
    <property type="match status" value="1"/>
</dbReference>
<dbReference type="SUPFAM" id="SSF55811">
    <property type="entry name" value="Nudix"/>
    <property type="match status" value="1"/>
</dbReference>
<keyword evidence="7" id="KW-1185">Reference proteome</keyword>
<evidence type="ECO:0000256" key="1">
    <source>
        <dbReference type="ARBA" id="ARBA00001946"/>
    </source>
</evidence>
<evidence type="ECO:0000259" key="5">
    <source>
        <dbReference type="PROSITE" id="PS51462"/>
    </source>
</evidence>
<dbReference type="GO" id="GO:0016787">
    <property type="term" value="F:hydrolase activity"/>
    <property type="evidence" value="ECO:0007669"/>
    <property type="project" value="UniProtKB-KW"/>
</dbReference>
<keyword evidence="3 4" id="KW-0378">Hydrolase</keyword>
<evidence type="ECO:0000313" key="6">
    <source>
        <dbReference type="EMBL" id="TXK03440.1"/>
    </source>
</evidence>
<evidence type="ECO:0000256" key="2">
    <source>
        <dbReference type="ARBA" id="ARBA00005582"/>
    </source>
</evidence>
<organism evidence="6 7">
    <name type="scientific">Microbacterium mitrae</name>
    <dbReference type="NCBI Taxonomy" id="664640"/>
    <lineage>
        <taxon>Bacteria</taxon>
        <taxon>Bacillati</taxon>
        <taxon>Actinomycetota</taxon>
        <taxon>Actinomycetes</taxon>
        <taxon>Micrococcales</taxon>
        <taxon>Microbacteriaceae</taxon>
        <taxon>Microbacterium</taxon>
    </lineage>
</organism>
<comment type="caution">
    <text evidence="6">The sequence shown here is derived from an EMBL/GenBank/DDBJ whole genome shotgun (WGS) entry which is preliminary data.</text>
</comment>
<dbReference type="Pfam" id="PF00293">
    <property type="entry name" value="NUDIX"/>
    <property type="match status" value="1"/>
</dbReference>
<dbReference type="InterPro" id="IPR020084">
    <property type="entry name" value="NUDIX_hydrolase_CS"/>
</dbReference>
<sequence>MDLRVAAYAVIQDDLGRVLLSHWTGGPAWSMPGGGMDPGEHPLETAVREVREETGYDVVIDELLGVDSAVIPASRRISEGADVPMQALRIVYRATITGGTLTNEVDGSSDRAEWFDLDNIPSQRVSLVEYALRVAGLWR</sequence>
<dbReference type="CDD" id="cd02883">
    <property type="entry name" value="NUDIX_Hydrolase"/>
    <property type="match status" value="1"/>
</dbReference>
<dbReference type="Proteomes" id="UP000321196">
    <property type="component" value="Unassembled WGS sequence"/>
</dbReference>
<dbReference type="AlphaFoldDB" id="A0A5C8HKC4"/>
<dbReference type="PRINTS" id="PR00502">
    <property type="entry name" value="NUDIXFAMILY"/>
</dbReference>
<name>A0A5C8HKC4_9MICO</name>
<dbReference type="InterPro" id="IPR000086">
    <property type="entry name" value="NUDIX_hydrolase_dom"/>
</dbReference>
<dbReference type="Gene3D" id="3.90.79.10">
    <property type="entry name" value="Nucleoside Triphosphate Pyrophosphohydrolase"/>
    <property type="match status" value="1"/>
</dbReference>
<dbReference type="PROSITE" id="PS51462">
    <property type="entry name" value="NUDIX"/>
    <property type="match status" value="1"/>
</dbReference>
<dbReference type="InterPro" id="IPR020476">
    <property type="entry name" value="Nudix_hydrolase"/>
</dbReference>
<evidence type="ECO:0000256" key="3">
    <source>
        <dbReference type="ARBA" id="ARBA00022801"/>
    </source>
</evidence>
<protein>
    <submittedName>
        <fullName evidence="6">NUDIX domain-containing protein</fullName>
    </submittedName>
</protein>
<dbReference type="PROSITE" id="PS00893">
    <property type="entry name" value="NUDIX_BOX"/>
    <property type="match status" value="1"/>
</dbReference>
<feature type="domain" description="Nudix hydrolase" evidence="5">
    <location>
        <begin position="2"/>
        <end position="139"/>
    </location>
</feature>
<evidence type="ECO:0000256" key="4">
    <source>
        <dbReference type="RuleBase" id="RU003476"/>
    </source>
</evidence>
<dbReference type="EMBL" id="VRSW01000004">
    <property type="protein sequence ID" value="TXK03440.1"/>
    <property type="molecule type" value="Genomic_DNA"/>
</dbReference>